<proteinExistence type="predicted"/>
<dbReference type="AlphaFoldDB" id="A0A4Z1KMS0"/>
<keyword evidence="3 5" id="KW-1133">Transmembrane helix</keyword>
<dbReference type="Proteomes" id="UP000297280">
    <property type="component" value="Unassembled WGS sequence"/>
</dbReference>
<gene>
    <name evidence="6" type="ORF">BPOR_0274g00090</name>
</gene>
<feature type="transmembrane region" description="Helical" evidence="5">
    <location>
        <begin position="138"/>
        <end position="157"/>
    </location>
</feature>
<evidence type="ECO:0000256" key="1">
    <source>
        <dbReference type="ARBA" id="ARBA00004141"/>
    </source>
</evidence>
<evidence type="ECO:0000313" key="6">
    <source>
        <dbReference type="EMBL" id="TGO86818.1"/>
    </source>
</evidence>
<keyword evidence="4 5" id="KW-0472">Membrane</keyword>
<dbReference type="GO" id="GO:0005886">
    <property type="term" value="C:plasma membrane"/>
    <property type="evidence" value="ECO:0007669"/>
    <property type="project" value="TreeGrafter"/>
</dbReference>
<dbReference type="GO" id="GO:0022857">
    <property type="term" value="F:transmembrane transporter activity"/>
    <property type="evidence" value="ECO:0007669"/>
    <property type="project" value="TreeGrafter"/>
</dbReference>
<evidence type="ECO:0000256" key="4">
    <source>
        <dbReference type="ARBA" id="ARBA00023136"/>
    </source>
</evidence>
<dbReference type="PANTHER" id="PTHR23501:SF198">
    <property type="entry name" value="AZOLE RESISTANCE PROTEIN 1-RELATED"/>
    <property type="match status" value="1"/>
</dbReference>
<dbReference type="EMBL" id="PQXO01000273">
    <property type="protein sequence ID" value="TGO86818.1"/>
    <property type="molecule type" value="Genomic_DNA"/>
</dbReference>
<accession>A0A4Z1KMS0</accession>
<comment type="subcellular location">
    <subcellularLocation>
        <location evidence="1">Membrane</location>
        <topology evidence="1">Multi-pass membrane protein</topology>
    </subcellularLocation>
</comment>
<protein>
    <submittedName>
        <fullName evidence="6">Uncharacterized protein</fullName>
    </submittedName>
</protein>
<keyword evidence="7" id="KW-1185">Reference proteome</keyword>
<evidence type="ECO:0000256" key="2">
    <source>
        <dbReference type="ARBA" id="ARBA00022692"/>
    </source>
</evidence>
<feature type="transmembrane region" description="Helical" evidence="5">
    <location>
        <begin position="66"/>
        <end position="87"/>
    </location>
</feature>
<dbReference type="PANTHER" id="PTHR23501">
    <property type="entry name" value="MAJOR FACILITATOR SUPERFAMILY"/>
    <property type="match status" value="1"/>
</dbReference>
<evidence type="ECO:0000256" key="5">
    <source>
        <dbReference type="SAM" id="Phobius"/>
    </source>
</evidence>
<keyword evidence="2 5" id="KW-0812">Transmembrane</keyword>
<evidence type="ECO:0000313" key="7">
    <source>
        <dbReference type="Proteomes" id="UP000297280"/>
    </source>
</evidence>
<organism evidence="6 7">
    <name type="scientific">Botrytis porri</name>
    <dbReference type="NCBI Taxonomy" id="87229"/>
    <lineage>
        <taxon>Eukaryota</taxon>
        <taxon>Fungi</taxon>
        <taxon>Dikarya</taxon>
        <taxon>Ascomycota</taxon>
        <taxon>Pezizomycotina</taxon>
        <taxon>Leotiomycetes</taxon>
        <taxon>Helotiales</taxon>
        <taxon>Sclerotiniaceae</taxon>
        <taxon>Botrytis</taxon>
    </lineage>
</organism>
<reference evidence="6 7" key="1">
    <citation type="submission" date="2017-12" db="EMBL/GenBank/DDBJ databases">
        <title>Comparative genomics of Botrytis spp.</title>
        <authorList>
            <person name="Valero-Jimenez C.A."/>
            <person name="Tapia P."/>
            <person name="Veloso J."/>
            <person name="Silva-Moreno E."/>
            <person name="Staats M."/>
            <person name="Valdes J.H."/>
            <person name="Van Kan J.A.L."/>
        </authorList>
    </citation>
    <scope>NUCLEOTIDE SEQUENCE [LARGE SCALE GENOMIC DNA]</scope>
    <source>
        <strain evidence="6 7">MUCL3349</strain>
    </source>
</reference>
<sequence length="167" mass="18643">MKESHSIDSCAKLHYATTKWQTLYLLLAQNMLIAGEVIQVYGRSGILNGALTILAAAAHISKRLSFFLNLPTGFQTALVIFLIHIPSIHNPILTSLSSKEKFLHLDQCGFILSTPTIISFLLVLEWGGSSYPWSSATIIKSLLQFFYSYSLIPILGIQTRRKRNDTT</sequence>
<name>A0A4Z1KMS0_9HELO</name>
<comment type="caution">
    <text evidence="6">The sequence shown here is derived from an EMBL/GenBank/DDBJ whole genome shotgun (WGS) entry which is preliminary data.</text>
</comment>
<evidence type="ECO:0000256" key="3">
    <source>
        <dbReference type="ARBA" id="ARBA00022989"/>
    </source>
</evidence>